<gene>
    <name evidence="2" type="ORF">AIOL_002255</name>
</gene>
<protein>
    <submittedName>
        <fullName evidence="2">Outer membrane protein H</fullName>
    </submittedName>
</protein>
<comment type="caution">
    <text evidence="2">The sequence shown here is derived from an EMBL/GenBank/DDBJ whole genome shotgun (WGS) entry which is preliminary data.</text>
</comment>
<proteinExistence type="predicted"/>
<evidence type="ECO:0000256" key="1">
    <source>
        <dbReference type="SAM" id="Coils"/>
    </source>
</evidence>
<dbReference type="STRING" id="1675527.AIOL_002255"/>
<name>A0A0J9E638_9RHOB</name>
<feature type="coiled-coil region" evidence="1">
    <location>
        <begin position="34"/>
        <end position="61"/>
    </location>
</feature>
<dbReference type="Gene3D" id="3.30.910.20">
    <property type="entry name" value="Skp domain"/>
    <property type="match status" value="1"/>
</dbReference>
<dbReference type="InterPro" id="IPR005632">
    <property type="entry name" value="Chaperone_Skp"/>
</dbReference>
<dbReference type="Pfam" id="PF03938">
    <property type="entry name" value="OmpH"/>
    <property type="match status" value="1"/>
</dbReference>
<dbReference type="SMART" id="SM00935">
    <property type="entry name" value="OmpH"/>
    <property type="match status" value="1"/>
</dbReference>
<dbReference type="SUPFAM" id="SSF111384">
    <property type="entry name" value="OmpH-like"/>
    <property type="match status" value="1"/>
</dbReference>
<sequence length="171" mass="19371">MRAQDASAPLIASRIVVVDRDRVLESIGAEIYAAFDFDGKLRELEEEVRRIEDELKAEELELTELRPDLQPTEFRRLADAFDEKVRKIRTEQDNKLASLEQQRVEVVQTAYVQNILPVVEVIARERGALLVLDKRLTLLSADVIDITNETIGRVSAALNLDQQPPLDVTPP</sequence>
<dbReference type="Proteomes" id="UP000037178">
    <property type="component" value="Unassembled WGS sequence"/>
</dbReference>
<accession>A0A0J9E638</accession>
<evidence type="ECO:0000313" key="3">
    <source>
        <dbReference type="Proteomes" id="UP000037178"/>
    </source>
</evidence>
<dbReference type="AlphaFoldDB" id="A0A0J9E638"/>
<dbReference type="InterPro" id="IPR024930">
    <property type="entry name" value="Skp_dom_sf"/>
</dbReference>
<keyword evidence="1" id="KW-0175">Coiled coil</keyword>
<keyword evidence="3" id="KW-1185">Reference proteome</keyword>
<organism evidence="2 3">
    <name type="scientific">Candidatus Rhodobacter oscarellae</name>
    <dbReference type="NCBI Taxonomy" id="1675527"/>
    <lineage>
        <taxon>Bacteria</taxon>
        <taxon>Pseudomonadati</taxon>
        <taxon>Pseudomonadota</taxon>
        <taxon>Alphaproteobacteria</taxon>
        <taxon>Rhodobacterales</taxon>
        <taxon>Rhodobacter group</taxon>
        <taxon>Rhodobacter</taxon>
    </lineage>
</organism>
<evidence type="ECO:0000313" key="2">
    <source>
        <dbReference type="EMBL" id="KMW57294.1"/>
    </source>
</evidence>
<dbReference type="GO" id="GO:0051082">
    <property type="term" value="F:unfolded protein binding"/>
    <property type="evidence" value="ECO:0007669"/>
    <property type="project" value="InterPro"/>
</dbReference>
<dbReference type="PATRIC" id="fig|1675527.3.peg.2369"/>
<dbReference type="EMBL" id="LFTY01000002">
    <property type="protein sequence ID" value="KMW57294.1"/>
    <property type="molecule type" value="Genomic_DNA"/>
</dbReference>
<reference evidence="2 3" key="1">
    <citation type="submission" date="2015-06" db="EMBL/GenBank/DDBJ databases">
        <title>Draft genome sequence of an Alphaproteobacteria species associated to the Mediterranean sponge Oscarella lobularis.</title>
        <authorList>
            <person name="Jourda C."/>
            <person name="Santini S."/>
            <person name="Claverie J.-M."/>
        </authorList>
    </citation>
    <scope>NUCLEOTIDE SEQUENCE [LARGE SCALE GENOMIC DNA]</scope>
    <source>
        <strain evidence="2">IGS</strain>
    </source>
</reference>